<dbReference type="SMART" id="SM01008">
    <property type="entry name" value="Ald_Xan_dh_C"/>
    <property type="match status" value="1"/>
</dbReference>
<dbReference type="SUPFAM" id="SSF54665">
    <property type="entry name" value="CO dehydrogenase molybdoprotein N-domain-like"/>
    <property type="match status" value="1"/>
</dbReference>
<dbReference type="Gene3D" id="3.90.1170.50">
    <property type="entry name" value="Aldehyde oxidase/xanthine dehydrogenase, a/b hammerhead"/>
    <property type="match status" value="1"/>
</dbReference>
<reference evidence="4" key="1">
    <citation type="journal article" date="2017" name="Appl. Environ. Microbiol.">
        <title>Molecular characterization of an Endozoicomonas-like organism causing infection in king scallop Pecten maximus L.</title>
        <authorList>
            <person name="Cano I."/>
            <person name="van Aerle R."/>
            <person name="Ross S."/>
            <person name="Verner-Jeffreys D.W."/>
            <person name="Paley R.K."/>
            <person name="Rimmer G."/>
            <person name="Ryder D."/>
            <person name="Hooper P."/>
            <person name="Stone D."/>
            <person name="Feist S.W."/>
        </authorList>
    </citation>
    <scope>NUCLEOTIDE SEQUENCE</scope>
</reference>
<feature type="domain" description="Aldehyde oxidase/xanthine dehydrogenase a/b hammerhead" evidence="3">
    <location>
        <begin position="17"/>
        <end position="133"/>
    </location>
</feature>
<dbReference type="PANTHER" id="PTHR11908:SF132">
    <property type="entry name" value="ALDEHYDE OXIDASE 1-RELATED"/>
    <property type="match status" value="1"/>
</dbReference>
<dbReference type="NCBIfam" id="NF007426">
    <property type="entry name" value="PRK09970.1"/>
    <property type="match status" value="1"/>
</dbReference>
<dbReference type="Pfam" id="PF02738">
    <property type="entry name" value="MoCoBD_1"/>
    <property type="match status" value="1"/>
</dbReference>
<dbReference type="PANTHER" id="PTHR11908">
    <property type="entry name" value="XANTHINE DEHYDROGENASE"/>
    <property type="match status" value="1"/>
</dbReference>
<dbReference type="GO" id="GO:0005506">
    <property type="term" value="F:iron ion binding"/>
    <property type="evidence" value="ECO:0007669"/>
    <property type="project" value="InterPro"/>
</dbReference>
<dbReference type="InterPro" id="IPR008274">
    <property type="entry name" value="AldOxase/xan_DH_MoCoBD1"/>
</dbReference>
<dbReference type="Gene3D" id="3.30.365.10">
    <property type="entry name" value="Aldehyde oxidase/xanthine dehydrogenase, molybdopterin binding domain"/>
    <property type="match status" value="4"/>
</dbReference>
<organism evidence="4">
    <name type="scientific">invertebrate metagenome</name>
    <dbReference type="NCBI Taxonomy" id="1711999"/>
    <lineage>
        <taxon>unclassified sequences</taxon>
        <taxon>metagenomes</taxon>
        <taxon>organismal metagenomes</taxon>
    </lineage>
</organism>
<accession>A0A2H9T9Z9</accession>
<dbReference type="InterPro" id="IPR050028">
    <property type="entry name" value="XdhA_XDHase"/>
</dbReference>
<dbReference type="InterPro" id="IPR016208">
    <property type="entry name" value="Ald_Oxase/xanthine_DH-like"/>
</dbReference>
<dbReference type="InterPro" id="IPR000674">
    <property type="entry name" value="Ald_Oxase/Xan_DH_a/b"/>
</dbReference>
<evidence type="ECO:0000256" key="2">
    <source>
        <dbReference type="ARBA" id="ARBA00023002"/>
    </source>
</evidence>
<name>A0A2H9T9Z9_9ZZZZ</name>
<comment type="caution">
    <text evidence="4">The sequence shown here is derived from an EMBL/GenBank/DDBJ whole genome shotgun (WGS) entry which is preliminary data.</text>
</comment>
<protein>
    <submittedName>
        <fullName evidence="4">Putative xanthine dehydrogenase molybdenum-binding subunit XdhA</fullName>
        <ecNumber evidence="4">1.17.1.4</ecNumber>
    </submittedName>
</protein>
<dbReference type="Pfam" id="PF20256">
    <property type="entry name" value="MoCoBD_2"/>
    <property type="match status" value="1"/>
</dbReference>
<dbReference type="GO" id="GO:0002197">
    <property type="term" value="C:xanthine dehydrogenase complex"/>
    <property type="evidence" value="ECO:0007669"/>
    <property type="project" value="InterPro"/>
</dbReference>
<dbReference type="InterPro" id="IPR036856">
    <property type="entry name" value="Ald_Oxase/Xan_DH_a/b_sf"/>
</dbReference>
<dbReference type="SUPFAM" id="SSF56003">
    <property type="entry name" value="Molybdenum cofactor-binding domain"/>
    <property type="match status" value="1"/>
</dbReference>
<keyword evidence="2 4" id="KW-0560">Oxidoreductase</keyword>
<evidence type="ECO:0000259" key="3">
    <source>
        <dbReference type="SMART" id="SM01008"/>
    </source>
</evidence>
<dbReference type="EMBL" id="NSIT01000036">
    <property type="protein sequence ID" value="PJE80024.1"/>
    <property type="molecule type" value="Genomic_DNA"/>
</dbReference>
<dbReference type="EC" id="1.17.1.4" evidence="4"/>
<dbReference type="GO" id="GO:0004854">
    <property type="term" value="F:xanthine dehydrogenase activity"/>
    <property type="evidence" value="ECO:0007669"/>
    <property type="project" value="UniProtKB-EC"/>
</dbReference>
<gene>
    <name evidence="4" type="primary">xdhA_1</name>
    <name evidence="4" type="ORF">CI610_01005</name>
</gene>
<dbReference type="NCBIfam" id="NF043082">
    <property type="entry name" value="XdhA_XDHase"/>
    <property type="match status" value="1"/>
</dbReference>
<dbReference type="InterPro" id="IPR046867">
    <property type="entry name" value="AldOxase/xan_DH_MoCoBD2"/>
</dbReference>
<sequence>MAIGESVQRLDAEAKVTGRARYTSDMTLQGMKVAKYLHSTITHGRVVSIDVREASLLPGVEGIFTAADMPSFTFATAGHALALDPDSRDKEDRLLLTDHIRYRGDEIAVVVADNSLIADQALSLIRVEYEEYPSVLSQEVALQKNAPEIHKGTANLVGHHEYTCGHPDKMLVQAEHQLEQAFQTQMTQHCHLENHVAYAYMDDVNHIVIVTSTQIPHICRRIVAQALDMSVSQVRVIKPTIGGGFGNKQDVVLEPMVAFLTRKLGGIPIKLEMTREECMVNTRVRHPMHVAVKSGVDGDGTLTALDFCVHSNTGAYASHGHSIVRAAGSKFPPLYPRAAIRYEARTYYSTMPVAGAMRGYGAPQIIFALESMIEDTARCIGMDSVEFRLRNVAKTGDIHPLSGKGIESCGMTSCLEKGRDRINWKQRKMTHSAYKTGVVRRGLGVACFSYGCGTYPANVEVSGVSMLLNQDGTVNILCGAPEIGQGADTAIAQMAAEVIGIPVSSVHIVSTQDTESTPYDPGAFASRMSYVFSQAVAEAAAKLRDKILAYGEEILGVSVAELTIKDNRLVYSKDGDYCTFPLKDLALDAFYHKERGGQLMTTASRKVTTNASAYGCTFVEVEVDMALCQVRLLDIINVHDSGTIINPLLAEGQVFGGMGMGIGGALSEEVLVDPVTGQVYNGNLLDYKVATMQDLPDMACDFVQTHEPTSAFGNKSLGEPPVLSVAPAIRNAILDATGVAINNLPMSPKKLFTEFKKAGVLQAL</sequence>
<evidence type="ECO:0000256" key="1">
    <source>
        <dbReference type="ARBA" id="ARBA00022505"/>
    </source>
</evidence>
<evidence type="ECO:0000313" key="4">
    <source>
        <dbReference type="EMBL" id="PJE80024.1"/>
    </source>
</evidence>
<dbReference type="AlphaFoldDB" id="A0A2H9T9Z9"/>
<proteinExistence type="predicted"/>
<keyword evidence="1" id="KW-0500">Molybdenum</keyword>
<dbReference type="InterPro" id="IPR037165">
    <property type="entry name" value="AldOxase/xan_DH_Mopterin-bd_sf"/>
</dbReference>
<dbReference type="Pfam" id="PF01315">
    <property type="entry name" value="Ald_Xan_dh_C"/>
    <property type="match status" value="1"/>
</dbReference>